<comment type="caution">
    <text evidence="3">The sequence shown here is derived from an EMBL/GenBank/DDBJ whole genome shotgun (WGS) entry which is preliminary data.</text>
</comment>
<reference evidence="4" key="1">
    <citation type="journal article" date="2019" name="Int. J. Syst. Evol. Microbiol.">
        <title>The Global Catalogue of Microorganisms (GCM) 10K type strain sequencing project: providing services to taxonomists for standard genome sequencing and annotation.</title>
        <authorList>
            <consortium name="The Broad Institute Genomics Platform"/>
            <consortium name="The Broad Institute Genome Sequencing Center for Infectious Disease"/>
            <person name="Wu L."/>
            <person name="Ma J."/>
        </authorList>
    </citation>
    <scope>NUCLEOTIDE SEQUENCE [LARGE SCALE GENOMIC DNA]</scope>
    <source>
        <strain evidence="4">IBRC-M 10490</strain>
    </source>
</reference>
<evidence type="ECO:0000313" key="4">
    <source>
        <dbReference type="Proteomes" id="UP001595844"/>
    </source>
</evidence>
<sequence>MREHHESAVRLSSDAVHAAADSPLTIQTPCAGWDLRDLLEHMGTQNRGFAAAARGEEDPAVWEVRPATDPIADYLASAEEVVSAFAAPRVGTLALPELPPGRFPAPMALGFHLIDSVVHAWDVARSVGHHIELEPGLAETALAIAEAVPSGESREQPGAAFGPALEPSGEPTTLDRILRLLGRSPEWLPS</sequence>
<dbReference type="Proteomes" id="UP001595844">
    <property type="component" value="Unassembled WGS sequence"/>
</dbReference>
<accession>A0ABV8VQY2</accession>
<evidence type="ECO:0000256" key="1">
    <source>
        <dbReference type="SAM" id="MobiDB-lite"/>
    </source>
</evidence>
<feature type="region of interest" description="Disordered" evidence="1">
    <location>
        <begin position="152"/>
        <end position="171"/>
    </location>
</feature>
<dbReference type="InterPro" id="IPR017517">
    <property type="entry name" value="Maleyloyr_isom"/>
</dbReference>
<gene>
    <name evidence="3" type="ORF">ACFO5K_24835</name>
</gene>
<dbReference type="Pfam" id="PF11716">
    <property type="entry name" value="MDMPI_N"/>
    <property type="match status" value="1"/>
</dbReference>
<dbReference type="Gene3D" id="1.20.120.450">
    <property type="entry name" value="dinb family like domain"/>
    <property type="match status" value="1"/>
</dbReference>
<organism evidence="3 4">
    <name type="scientific">Nocardia halotolerans</name>
    <dbReference type="NCBI Taxonomy" id="1755878"/>
    <lineage>
        <taxon>Bacteria</taxon>
        <taxon>Bacillati</taxon>
        <taxon>Actinomycetota</taxon>
        <taxon>Actinomycetes</taxon>
        <taxon>Mycobacteriales</taxon>
        <taxon>Nocardiaceae</taxon>
        <taxon>Nocardia</taxon>
    </lineage>
</organism>
<keyword evidence="4" id="KW-1185">Reference proteome</keyword>
<protein>
    <submittedName>
        <fullName evidence="3">TIGR03086 family metal-binding protein</fullName>
    </submittedName>
</protein>
<dbReference type="InterPro" id="IPR024344">
    <property type="entry name" value="MDMPI_metal-binding"/>
</dbReference>
<proteinExistence type="predicted"/>
<feature type="domain" description="Mycothiol-dependent maleylpyruvate isomerase metal-binding" evidence="2">
    <location>
        <begin position="12"/>
        <end position="124"/>
    </location>
</feature>
<dbReference type="EMBL" id="JBHSDL010000030">
    <property type="protein sequence ID" value="MFC4377312.1"/>
    <property type="molecule type" value="Genomic_DNA"/>
</dbReference>
<name>A0ABV8VQY2_9NOCA</name>
<dbReference type="NCBIfam" id="TIGR03083">
    <property type="entry name" value="maleylpyruvate isomerase family mycothiol-dependent enzyme"/>
    <property type="match status" value="1"/>
</dbReference>
<dbReference type="SUPFAM" id="SSF109854">
    <property type="entry name" value="DinB/YfiT-like putative metalloenzymes"/>
    <property type="match status" value="1"/>
</dbReference>
<dbReference type="InterPro" id="IPR017520">
    <property type="entry name" value="CHP03086"/>
</dbReference>
<evidence type="ECO:0000313" key="3">
    <source>
        <dbReference type="EMBL" id="MFC4377312.1"/>
    </source>
</evidence>
<evidence type="ECO:0000259" key="2">
    <source>
        <dbReference type="Pfam" id="PF11716"/>
    </source>
</evidence>
<dbReference type="NCBIfam" id="TIGR03086">
    <property type="entry name" value="TIGR03086 family metal-binding protein"/>
    <property type="match status" value="1"/>
</dbReference>
<dbReference type="InterPro" id="IPR034660">
    <property type="entry name" value="DinB/YfiT-like"/>
</dbReference>